<keyword evidence="6" id="KW-0441">Lipid A biosynthesis</keyword>
<keyword evidence="7" id="KW-0328">Glycosyltransferase</keyword>
<dbReference type="GO" id="GO:0009245">
    <property type="term" value="P:lipid A biosynthetic process"/>
    <property type="evidence" value="ECO:0007669"/>
    <property type="project" value="UniProtKB-UniRule"/>
</dbReference>
<dbReference type="InterPro" id="IPR003835">
    <property type="entry name" value="Glyco_trans_19"/>
</dbReference>
<evidence type="ECO:0000256" key="9">
    <source>
        <dbReference type="ARBA" id="ARBA00023098"/>
    </source>
</evidence>
<dbReference type="Proteomes" id="UP000051213">
    <property type="component" value="Unassembled WGS sequence"/>
</dbReference>
<dbReference type="SUPFAM" id="SSF53756">
    <property type="entry name" value="UDP-Glycosyltransferase/glycogen phosphorylase"/>
    <property type="match status" value="1"/>
</dbReference>
<evidence type="ECO:0000256" key="5">
    <source>
        <dbReference type="ARBA" id="ARBA00022516"/>
    </source>
</evidence>
<evidence type="ECO:0000256" key="6">
    <source>
        <dbReference type="ARBA" id="ARBA00022556"/>
    </source>
</evidence>
<evidence type="ECO:0000313" key="12">
    <source>
        <dbReference type="EMBL" id="KRO94923.1"/>
    </source>
</evidence>
<evidence type="ECO:0000256" key="7">
    <source>
        <dbReference type="ARBA" id="ARBA00022676"/>
    </source>
</evidence>
<sequence length="336" mass="36978">MLAEGFQSLFEMDRLSVMGFTEPLKRLPELLRMRGTIIKRYSQNKPAVFVGIDSPDFNLTIEAKLHSRSVKTVHYVSPSVWAWRQGRIKKIKKSVDLMLSLFPFEADFYHKHDVPVCCVGHPLAKQLPMQPDTLGARRALGLDTKRPVLCIMPGSRAGEVELMAELFLDVAAVIDKALPGLQLIIPAANSARYDDLEKILSARETPVVTLLRQQSHVAMEASDVVLLASGTTALEAMLLKKPMVVSYRLGSLTYALVSPFIKTPFASIPNLLANEMLVPELIQDQATVEALSDQVLKAFNPDRVAELAAKFQELHQLLAVNSGSIAAAAIAKLIAE</sequence>
<comment type="function">
    <text evidence="1">Condensation of UDP-2,3-diacylglucosamine and 2,3-diacylglucosamine-1-phosphate to form lipid A disaccharide, a precursor of lipid A, a phosphorylated glycolipid that anchors the lipopolysaccharide to the outer membrane of the cell.</text>
</comment>
<organism evidence="12 13">
    <name type="scientific">SAR92 bacterium BACL26 MAG-121220-bin70</name>
    <dbReference type="NCBI Taxonomy" id="1655626"/>
    <lineage>
        <taxon>Bacteria</taxon>
        <taxon>Pseudomonadati</taxon>
        <taxon>Pseudomonadota</taxon>
        <taxon>Gammaproteobacteria</taxon>
        <taxon>Cellvibrionales</taxon>
        <taxon>Porticoccaceae</taxon>
        <taxon>SAR92 clade</taxon>
    </lineage>
</organism>
<dbReference type="EMBL" id="LICA01000123">
    <property type="protein sequence ID" value="KRO94923.1"/>
    <property type="molecule type" value="Genomic_DNA"/>
</dbReference>
<evidence type="ECO:0000256" key="8">
    <source>
        <dbReference type="ARBA" id="ARBA00022679"/>
    </source>
</evidence>
<keyword evidence="9" id="KW-0443">Lipid metabolism</keyword>
<keyword evidence="8" id="KW-0808">Transferase</keyword>
<evidence type="ECO:0000256" key="4">
    <source>
        <dbReference type="ARBA" id="ARBA00020902"/>
    </source>
</evidence>
<dbReference type="AlphaFoldDB" id="A0A0R2UC43"/>
<dbReference type="PANTHER" id="PTHR30372:SF4">
    <property type="entry name" value="LIPID-A-DISACCHARIDE SYNTHASE, MITOCHONDRIAL-RELATED"/>
    <property type="match status" value="1"/>
</dbReference>
<protein>
    <recommendedName>
        <fullName evidence="4 11">Lipid-A-disaccharide synthase</fullName>
        <ecNumber evidence="3 11">2.4.1.182</ecNumber>
    </recommendedName>
</protein>
<dbReference type="PANTHER" id="PTHR30372">
    <property type="entry name" value="LIPID-A-DISACCHARIDE SYNTHASE"/>
    <property type="match status" value="1"/>
</dbReference>
<dbReference type="GO" id="GO:0016020">
    <property type="term" value="C:membrane"/>
    <property type="evidence" value="ECO:0007669"/>
    <property type="project" value="GOC"/>
</dbReference>
<dbReference type="Pfam" id="PF02684">
    <property type="entry name" value="LpxB"/>
    <property type="match status" value="1"/>
</dbReference>
<evidence type="ECO:0000256" key="11">
    <source>
        <dbReference type="NCBIfam" id="TIGR00215"/>
    </source>
</evidence>
<name>A0A0R2UC43_9GAMM</name>
<comment type="catalytic activity">
    <reaction evidence="10">
        <text>a lipid X + a UDP-2-N,3-O-bis[(3R)-3-hydroxyacyl]-alpha-D-glucosamine = a lipid A disaccharide + UDP + H(+)</text>
        <dbReference type="Rhea" id="RHEA:67828"/>
        <dbReference type="ChEBI" id="CHEBI:15378"/>
        <dbReference type="ChEBI" id="CHEBI:58223"/>
        <dbReference type="ChEBI" id="CHEBI:137748"/>
        <dbReference type="ChEBI" id="CHEBI:176338"/>
        <dbReference type="ChEBI" id="CHEBI:176343"/>
        <dbReference type="EC" id="2.4.1.182"/>
    </reaction>
</comment>
<gene>
    <name evidence="12" type="ORF">ABS24_00720</name>
</gene>
<accession>A0A0R2UC43</accession>
<proteinExistence type="inferred from homology"/>
<comment type="similarity">
    <text evidence="2">Belongs to the LpxB family.</text>
</comment>
<evidence type="ECO:0000313" key="13">
    <source>
        <dbReference type="Proteomes" id="UP000051213"/>
    </source>
</evidence>
<evidence type="ECO:0000256" key="2">
    <source>
        <dbReference type="ARBA" id="ARBA00007868"/>
    </source>
</evidence>
<dbReference type="GO" id="GO:0008915">
    <property type="term" value="F:lipid-A-disaccharide synthase activity"/>
    <property type="evidence" value="ECO:0007669"/>
    <property type="project" value="UniProtKB-UniRule"/>
</dbReference>
<keyword evidence="5" id="KW-0444">Lipid biosynthesis</keyword>
<dbReference type="Gene3D" id="3.40.50.2000">
    <property type="entry name" value="Glycogen Phosphorylase B"/>
    <property type="match status" value="1"/>
</dbReference>
<evidence type="ECO:0000256" key="10">
    <source>
        <dbReference type="ARBA" id="ARBA00048975"/>
    </source>
</evidence>
<dbReference type="GO" id="GO:0005543">
    <property type="term" value="F:phospholipid binding"/>
    <property type="evidence" value="ECO:0007669"/>
    <property type="project" value="TreeGrafter"/>
</dbReference>
<dbReference type="NCBIfam" id="TIGR00215">
    <property type="entry name" value="lpxB"/>
    <property type="match status" value="1"/>
</dbReference>
<reference evidence="12 13" key="1">
    <citation type="submission" date="2015-10" db="EMBL/GenBank/DDBJ databases">
        <title>Metagenome-Assembled Genomes uncover a global brackish microbiome.</title>
        <authorList>
            <person name="Hugerth L.W."/>
            <person name="Larsson J."/>
            <person name="Alneberg J."/>
            <person name="Lindh M.V."/>
            <person name="Legrand C."/>
            <person name="Pinhassi J."/>
            <person name="Andersson A.F."/>
        </authorList>
    </citation>
    <scope>NUCLEOTIDE SEQUENCE [LARGE SCALE GENOMIC DNA]</scope>
    <source>
        <strain evidence="12">BACL26 MAG-121220-bin70</strain>
    </source>
</reference>
<comment type="caution">
    <text evidence="12">The sequence shown here is derived from an EMBL/GenBank/DDBJ whole genome shotgun (WGS) entry which is preliminary data.</text>
</comment>
<dbReference type="EC" id="2.4.1.182" evidence="3 11"/>
<evidence type="ECO:0000256" key="3">
    <source>
        <dbReference type="ARBA" id="ARBA00012687"/>
    </source>
</evidence>
<evidence type="ECO:0000256" key="1">
    <source>
        <dbReference type="ARBA" id="ARBA00002056"/>
    </source>
</evidence>